<dbReference type="Proteomes" id="UP000053890">
    <property type="component" value="Unassembled WGS sequence"/>
</dbReference>
<evidence type="ECO:0000256" key="1">
    <source>
        <dbReference type="ARBA" id="ARBA00022801"/>
    </source>
</evidence>
<evidence type="ECO:0000313" key="4">
    <source>
        <dbReference type="Proteomes" id="UP000053890"/>
    </source>
</evidence>
<dbReference type="OrthoDB" id="6495301at2759"/>
<feature type="domain" description="Alpha/beta hydrolase fold-3" evidence="2">
    <location>
        <begin position="36"/>
        <end position="131"/>
    </location>
</feature>
<dbReference type="PANTHER" id="PTHR48081">
    <property type="entry name" value="AB HYDROLASE SUPERFAMILY PROTEIN C4A8.06C"/>
    <property type="match status" value="1"/>
</dbReference>
<organism evidence="3 4">
    <name type="scientific">Rhodotorula graminis (strain WP1)</name>
    <dbReference type="NCBI Taxonomy" id="578459"/>
    <lineage>
        <taxon>Eukaryota</taxon>
        <taxon>Fungi</taxon>
        <taxon>Dikarya</taxon>
        <taxon>Basidiomycota</taxon>
        <taxon>Pucciniomycotina</taxon>
        <taxon>Microbotryomycetes</taxon>
        <taxon>Sporidiobolales</taxon>
        <taxon>Sporidiobolaceae</taxon>
        <taxon>Rhodotorula</taxon>
    </lineage>
</organism>
<dbReference type="OMA" id="DHYDIMK"/>
<dbReference type="InterPro" id="IPR029058">
    <property type="entry name" value="AB_hydrolase_fold"/>
</dbReference>
<protein>
    <recommendedName>
        <fullName evidence="2">Alpha/beta hydrolase fold-3 domain-containing protein</fullName>
    </recommendedName>
</protein>
<dbReference type="Gene3D" id="3.40.50.1820">
    <property type="entry name" value="alpha/beta hydrolase"/>
    <property type="match status" value="1"/>
</dbReference>
<dbReference type="EMBL" id="KQ474075">
    <property type="protein sequence ID" value="KPV77184.1"/>
    <property type="molecule type" value="Genomic_DNA"/>
</dbReference>
<evidence type="ECO:0000259" key="2">
    <source>
        <dbReference type="Pfam" id="PF07859"/>
    </source>
</evidence>
<dbReference type="RefSeq" id="XP_018273233.1">
    <property type="nucleotide sequence ID" value="XM_018416180.1"/>
</dbReference>
<dbReference type="GeneID" id="28976628"/>
<reference evidence="3 4" key="1">
    <citation type="journal article" date="2015" name="Front. Microbiol.">
        <title>Genome sequence of the plant growth promoting endophytic yeast Rhodotorula graminis WP1.</title>
        <authorList>
            <person name="Firrincieli A."/>
            <person name="Otillar R."/>
            <person name="Salamov A."/>
            <person name="Schmutz J."/>
            <person name="Khan Z."/>
            <person name="Redman R.S."/>
            <person name="Fleck N.D."/>
            <person name="Lindquist E."/>
            <person name="Grigoriev I.V."/>
            <person name="Doty S.L."/>
        </authorList>
    </citation>
    <scope>NUCLEOTIDE SEQUENCE [LARGE SCALE GENOMIC DNA]</scope>
    <source>
        <strain evidence="3 4">WP1</strain>
    </source>
</reference>
<evidence type="ECO:0000313" key="3">
    <source>
        <dbReference type="EMBL" id="KPV77184.1"/>
    </source>
</evidence>
<proteinExistence type="predicted"/>
<keyword evidence="1" id="KW-0378">Hydrolase</keyword>
<dbReference type="InterPro" id="IPR050300">
    <property type="entry name" value="GDXG_lipolytic_enzyme"/>
</dbReference>
<accession>A0A194S9C3</accession>
<dbReference type="SUPFAM" id="SSF53474">
    <property type="entry name" value="alpha/beta-Hydrolases"/>
    <property type="match status" value="1"/>
</dbReference>
<name>A0A194S9C3_RHOGW</name>
<gene>
    <name evidence="3" type="ORF">RHOBADRAFT_52127</name>
</gene>
<sequence>MDPATHLDVPYPGAAGPRQALDLFLPASAGPDSTLLVYVHGGAWRSESKNDFALTLMPTLVRYTHLPVACLEYRLAPTDPHPAQVQDVVAGLSLLAGPLLPLEQGEAKWRRDRIVIVGHSAGAFMAASLVLDPPRPPPSPSFTVPPAIRLAIAGIICVDGIYDLPSLLDEYPSYASFVHDAFGSDPAALAHESPARWSAHDDERGRTVRVVVLHSRADELLTLRQPRVFVRRLRELFGRGPGEPSAAAADEKVGDEVELERELPSNVECDFDSLRTGHYEVVKGEELARAVRALEVHNW</sequence>
<dbReference type="Pfam" id="PF07859">
    <property type="entry name" value="Abhydrolase_3"/>
    <property type="match status" value="1"/>
</dbReference>
<dbReference type="PANTHER" id="PTHR48081:SF33">
    <property type="entry name" value="KYNURENINE FORMAMIDASE"/>
    <property type="match status" value="1"/>
</dbReference>
<dbReference type="STRING" id="578459.A0A194S9C3"/>
<keyword evidence="4" id="KW-1185">Reference proteome</keyword>
<dbReference type="GO" id="GO:0016787">
    <property type="term" value="F:hydrolase activity"/>
    <property type="evidence" value="ECO:0007669"/>
    <property type="project" value="UniProtKB-KW"/>
</dbReference>
<dbReference type="InterPro" id="IPR013094">
    <property type="entry name" value="AB_hydrolase_3"/>
</dbReference>
<dbReference type="AlphaFoldDB" id="A0A194S9C3"/>